<evidence type="ECO:0000259" key="3">
    <source>
        <dbReference type="Pfam" id="PF19838"/>
    </source>
</evidence>
<dbReference type="InterPro" id="IPR045659">
    <property type="entry name" value="LptD_2"/>
</dbReference>
<dbReference type="GO" id="GO:1990351">
    <property type="term" value="C:transporter complex"/>
    <property type="evidence" value="ECO:0007669"/>
    <property type="project" value="TreeGrafter"/>
</dbReference>
<keyword evidence="2" id="KW-0732">Signal</keyword>
<feature type="domain" description="LPS-assembly protein LptD central" evidence="3">
    <location>
        <begin position="250"/>
        <end position="719"/>
    </location>
</feature>
<feature type="signal peptide" evidence="2">
    <location>
        <begin position="1"/>
        <end position="31"/>
    </location>
</feature>
<dbReference type="AlphaFoldDB" id="A0A1M4WVI3"/>
<evidence type="ECO:0000256" key="2">
    <source>
        <dbReference type="SAM" id="SignalP"/>
    </source>
</evidence>
<dbReference type="STRING" id="1121884.SAMN02745131_01240"/>
<protein>
    <submittedName>
        <fullName evidence="4">LPS assembly outer membrane protein LptD (Organic solvent tolerance protein OstA)</fullName>
    </submittedName>
</protein>
<dbReference type="GO" id="GO:0009279">
    <property type="term" value="C:cell outer membrane"/>
    <property type="evidence" value="ECO:0007669"/>
    <property type="project" value="TreeGrafter"/>
</dbReference>
<accession>A0A1M4WVI3</accession>
<evidence type="ECO:0000313" key="4">
    <source>
        <dbReference type="EMBL" id="SHE85301.1"/>
    </source>
</evidence>
<dbReference type="PANTHER" id="PTHR30189">
    <property type="entry name" value="LPS-ASSEMBLY PROTEIN"/>
    <property type="match status" value="1"/>
</dbReference>
<sequence>MAQLHKFRPKYFCFVFAALAFSIAITCKTQAHGLFTPEIYSTLTSDTIPVRKNNLRDSVTRNDSISRSTDTLRDSLQRSDTLPPTPKIDTFSIRMSKDTLDAPVEYEAEDSAVLLVKDKMFILYGKTKTIYKDVTLTAPKVLINQETGIVTAYNSRDSLGNVATRARFQQGTEQNFESDTITYNFKTQRGLTFNTYTKQQDMWVQANLIKKVNANTTFAKHVIMTTCDYDEPHFGFVSSKGKFINNKIAITGPIHPEFEGVPIPIYLPFGLFPLNPGRHSGILAPTFEVNEQYGIGLINGGYYHVLNDYVDVTLRGNIYSYGGWMVNLTPTYRRRYHYYGSLNISLIRNKQNFKGDPDFSVNKTFNISWNHSVDSKAKPGTNFGANVNFGSSKYNSYISDNPIRNVTNTQQSSINYSRTWTGTTPMNFTMSANQSQNSVNHLMNLTLPDAGFNISTFYPFQRKEVIGSPKWYEKIGLGYTVSARNQLSFYDTASNTISSLLDTLEWGAQHRFPISLSLPPLGKFIVSPSISYEETWLTHRLRRQWNPVAGKVDTLSNEKGFFTDRRMSFSLGVNTNIYGTLAFKKSRLMAIRHVIRPSFSLNYTPNLSKGKYDVIQVDTFGHISALPQFVNNRIFTGYSYGRFGGISFGVDNNLEMKWRSKKDTGDAAIKKIRLIDGFGFQSGYNFLLDSFKLQPFNLYLRSTLFEKLSLSAQGLLDPYLYDTLGRQTKRYAWSDGRVNIGQLRSGSISMSTQFQSKPRDPKQGTNPNAQIGRHINDPALMADEQRLQDYMRRNPAEFVDFNIPWSIGLSYSLSFFKQFDRETKKFKTSVTSSASFNNSFSLTPKWNFTTNGFYDFKTKQLTTFTMSISRDMHCWQMAINVTPIGNYRYFNISISPKSSILQDLRINRTRTFVNY</sequence>
<reference evidence="4 5" key="1">
    <citation type="submission" date="2016-11" db="EMBL/GenBank/DDBJ databases">
        <authorList>
            <person name="Jaros S."/>
            <person name="Januszkiewicz K."/>
            <person name="Wedrychowicz H."/>
        </authorList>
    </citation>
    <scope>NUCLEOTIDE SEQUENCE [LARGE SCALE GENOMIC DNA]</scope>
    <source>
        <strain evidence="4 5">DSM 18119</strain>
    </source>
</reference>
<evidence type="ECO:0000256" key="1">
    <source>
        <dbReference type="SAM" id="MobiDB-lite"/>
    </source>
</evidence>
<dbReference type="Proteomes" id="UP000184048">
    <property type="component" value="Unassembled WGS sequence"/>
</dbReference>
<organism evidence="4 5">
    <name type="scientific">Flavisolibacter ginsengisoli DSM 18119</name>
    <dbReference type="NCBI Taxonomy" id="1121884"/>
    <lineage>
        <taxon>Bacteria</taxon>
        <taxon>Pseudomonadati</taxon>
        <taxon>Bacteroidota</taxon>
        <taxon>Chitinophagia</taxon>
        <taxon>Chitinophagales</taxon>
        <taxon>Chitinophagaceae</taxon>
        <taxon>Flavisolibacter</taxon>
    </lineage>
</organism>
<feature type="chain" id="PRO_5012228835" evidence="2">
    <location>
        <begin position="32"/>
        <end position="915"/>
    </location>
</feature>
<dbReference type="PANTHER" id="PTHR30189:SF1">
    <property type="entry name" value="LPS-ASSEMBLY PROTEIN LPTD"/>
    <property type="match status" value="1"/>
</dbReference>
<dbReference type="Pfam" id="PF19838">
    <property type="entry name" value="LptD_2"/>
    <property type="match status" value="1"/>
</dbReference>
<evidence type="ECO:0000313" key="5">
    <source>
        <dbReference type="Proteomes" id="UP000184048"/>
    </source>
</evidence>
<feature type="region of interest" description="Disordered" evidence="1">
    <location>
        <begin position="59"/>
        <end position="82"/>
    </location>
</feature>
<gene>
    <name evidence="4" type="ORF">SAMN02745131_01240</name>
</gene>
<dbReference type="RefSeq" id="WP_072834467.1">
    <property type="nucleotide sequence ID" value="NZ_FQUU01000004.1"/>
</dbReference>
<feature type="region of interest" description="Disordered" evidence="1">
    <location>
        <begin position="751"/>
        <end position="773"/>
    </location>
</feature>
<proteinExistence type="predicted"/>
<dbReference type="OrthoDB" id="9802320at2"/>
<dbReference type="EMBL" id="FQUU01000004">
    <property type="protein sequence ID" value="SHE85301.1"/>
    <property type="molecule type" value="Genomic_DNA"/>
</dbReference>
<dbReference type="InterPro" id="IPR050218">
    <property type="entry name" value="LptD"/>
</dbReference>
<name>A0A1M4WVI3_9BACT</name>
<keyword evidence="5" id="KW-1185">Reference proteome</keyword>